<evidence type="ECO:0000313" key="3">
    <source>
        <dbReference type="Proteomes" id="UP000034799"/>
    </source>
</evidence>
<evidence type="ECO:0000256" key="1">
    <source>
        <dbReference type="SAM" id="Phobius"/>
    </source>
</evidence>
<protein>
    <submittedName>
        <fullName evidence="2">Uncharacterized protein</fullName>
    </submittedName>
</protein>
<feature type="transmembrane region" description="Helical" evidence="1">
    <location>
        <begin position="103"/>
        <end position="128"/>
    </location>
</feature>
<keyword evidence="1" id="KW-0812">Transmembrane</keyword>
<feature type="transmembrane region" description="Helical" evidence="1">
    <location>
        <begin position="31"/>
        <end position="49"/>
    </location>
</feature>
<keyword evidence="1" id="KW-1133">Transmembrane helix</keyword>
<reference evidence="2 3" key="1">
    <citation type="journal article" date="2015" name="Nature">
        <title>rRNA introns, odd ribosomes, and small enigmatic genomes across a large radiation of phyla.</title>
        <authorList>
            <person name="Brown C.T."/>
            <person name="Hug L.A."/>
            <person name="Thomas B.C."/>
            <person name="Sharon I."/>
            <person name="Castelle C.J."/>
            <person name="Singh A."/>
            <person name="Wilkins M.J."/>
            <person name="Williams K.H."/>
            <person name="Banfield J.F."/>
        </authorList>
    </citation>
    <scope>NUCLEOTIDE SEQUENCE [LARGE SCALE GENOMIC DNA]</scope>
</reference>
<dbReference type="Proteomes" id="UP000034799">
    <property type="component" value="Unassembled WGS sequence"/>
</dbReference>
<sequence length="137" mass="15140">MKKFFFSLFLNMVIFVAISNLFDGFRLPGDFGYYMISLFGLSLAIMLHRPLLKFLTVKINFITYLLSGFLLVAGALYAMELFIPSLYLNASSFNEVNLQVITINAFTVSQFGTLIGVALAGASLSALLETLKKVGDD</sequence>
<proteinExistence type="predicted"/>
<dbReference type="EMBL" id="LBWK01000001">
    <property type="protein sequence ID" value="KKR06152.1"/>
    <property type="molecule type" value="Genomic_DNA"/>
</dbReference>
<evidence type="ECO:0000313" key="2">
    <source>
        <dbReference type="EMBL" id="KKR06152.1"/>
    </source>
</evidence>
<dbReference type="AlphaFoldDB" id="A0A0G0QWZ1"/>
<organism evidence="2 3">
    <name type="scientific">candidate division WS6 bacterium GW2011_GWF2_39_15</name>
    <dbReference type="NCBI Taxonomy" id="1619100"/>
    <lineage>
        <taxon>Bacteria</taxon>
        <taxon>Candidatus Dojkabacteria</taxon>
    </lineage>
</organism>
<name>A0A0G0QWZ1_9BACT</name>
<feature type="transmembrane region" description="Helical" evidence="1">
    <location>
        <begin position="61"/>
        <end position="83"/>
    </location>
</feature>
<gene>
    <name evidence="2" type="ORF">UT34_C0001G0192</name>
</gene>
<comment type="caution">
    <text evidence="2">The sequence shown here is derived from an EMBL/GenBank/DDBJ whole genome shotgun (WGS) entry which is preliminary data.</text>
</comment>
<dbReference type="STRING" id="1619100.UT34_C0001G0192"/>
<accession>A0A0G0QWZ1</accession>
<keyword evidence="1" id="KW-0472">Membrane</keyword>